<evidence type="ECO:0000313" key="3">
    <source>
        <dbReference type="Proteomes" id="UP001142489"/>
    </source>
</evidence>
<keyword evidence="3" id="KW-1185">Reference proteome</keyword>
<dbReference type="OrthoDB" id="9304762at2759"/>
<proteinExistence type="predicted"/>
<organism evidence="2 3">
    <name type="scientific">Phrynocephalus forsythii</name>
    <dbReference type="NCBI Taxonomy" id="171643"/>
    <lineage>
        <taxon>Eukaryota</taxon>
        <taxon>Metazoa</taxon>
        <taxon>Chordata</taxon>
        <taxon>Craniata</taxon>
        <taxon>Vertebrata</taxon>
        <taxon>Euteleostomi</taxon>
        <taxon>Lepidosauria</taxon>
        <taxon>Squamata</taxon>
        <taxon>Bifurcata</taxon>
        <taxon>Unidentata</taxon>
        <taxon>Episquamata</taxon>
        <taxon>Toxicofera</taxon>
        <taxon>Iguania</taxon>
        <taxon>Acrodonta</taxon>
        <taxon>Agamidae</taxon>
        <taxon>Agaminae</taxon>
        <taxon>Phrynocephalus</taxon>
    </lineage>
</organism>
<reference evidence="2" key="1">
    <citation type="journal article" date="2023" name="DNA Res.">
        <title>Chromosome-level genome assembly of Phrynocephalus forsythii using third-generation DNA sequencing and Hi-C analysis.</title>
        <authorList>
            <person name="Qi Y."/>
            <person name="Zhao W."/>
            <person name="Zhao Y."/>
            <person name="Niu C."/>
            <person name="Cao S."/>
            <person name="Zhang Y."/>
        </authorList>
    </citation>
    <scope>NUCLEOTIDE SEQUENCE</scope>
    <source>
        <tissue evidence="2">Muscle</tissue>
    </source>
</reference>
<dbReference type="InterPro" id="IPR031486">
    <property type="entry name" value="TMEM215"/>
</dbReference>
<dbReference type="Pfam" id="PF15746">
    <property type="entry name" value="TMEM215"/>
    <property type="match status" value="1"/>
</dbReference>
<keyword evidence="1" id="KW-0472">Membrane</keyword>
<dbReference type="EMBL" id="JAPFRF010000004">
    <property type="protein sequence ID" value="KAJ7335906.1"/>
    <property type="molecule type" value="Genomic_DNA"/>
</dbReference>
<evidence type="ECO:0000313" key="2">
    <source>
        <dbReference type="EMBL" id="KAJ7335906.1"/>
    </source>
</evidence>
<evidence type="ECO:0000256" key="1">
    <source>
        <dbReference type="SAM" id="Phobius"/>
    </source>
</evidence>
<feature type="transmembrane region" description="Helical" evidence="1">
    <location>
        <begin position="15"/>
        <end position="35"/>
    </location>
</feature>
<name>A0A9Q0Y1Y1_9SAUR</name>
<dbReference type="PANTHER" id="PTHR31922">
    <property type="entry name" value="TRANSMEMBRANE PROTEIN 215"/>
    <property type="match status" value="1"/>
</dbReference>
<keyword evidence="1" id="KW-0812">Transmembrane</keyword>
<dbReference type="Proteomes" id="UP001142489">
    <property type="component" value="Unassembled WGS sequence"/>
</dbReference>
<keyword evidence="1" id="KW-1133">Transmembrane helix</keyword>
<dbReference type="PANTHER" id="PTHR31922:SF2">
    <property type="entry name" value="TRANSMEMBRANE PROTEIN 215"/>
    <property type="match status" value="1"/>
</dbReference>
<dbReference type="AlphaFoldDB" id="A0A9Q0Y1Y1"/>
<gene>
    <name evidence="2" type="ORF">JRQ81_013847</name>
</gene>
<sequence>MFTMSGIKGETLGDIPLLVIGPAICLPGIAALTLAKKTNTCPKLPKHHCCPPCTCCCSSSRHEKLGDENILELLRTPRNWSLAKGAETSWPTKPGCFNLFCRDRNTQEMEEGGDLLNQG</sequence>
<accession>A0A9Q0Y1Y1</accession>
<protein>
    <submittedName>
        <fullName evidence="2">Uncharacterized protein</fullName>
    </submittedName>
</protein>
<comment type="caution">
    <text evidence="2">The sequence shown here is derived from an EMBL/GenBank/DDBJ whole genome shotgun (WGS) entry which is preliminary data.</text>
</comment>